<dbReference type="AlphaFoldDB" id="D7FNW6"/>
<accession>D7FNW6</accession>
<evidence type="ECO:0000313" key="1">
    <source>
        <dbReference type="EMBL" id="CBJ34264.1"/>
    </source>
</evidence>
<dbReference type="Proteomes" id="UP000002630">
    <property type="component" value="Unassembled WGS sequence"/>
</dbReference>
<dbReference type="OrthoDB" id="10415550at2759"/>
<sequence length="109" mass="11827">MAELNSLLPILTRADGMSRDNSSSFGALGVVLVKGVLAYILLRLGRSQDGLEVLEPVVGILAENPGLLRQVMCWHLSRCILLALTKLESLWAAFEASHRTMPVSGIVQQ</sequence>
<evidence type="ECO:0000313" key="2">
    <source>
        <dbReference type="Proteomes" id="UP000002630"/>
    </source>
</evidence>
<protein>
    <submittedName>
        <fullName evidence="1">Uncharacterized protein</fullName>
    </submittedName>
</protein>
<proteinExistence type="predicted"/>
<keyword evidence="2" id="KW-1185">Reference proteome</keyword>
<reference evidence="1 2" key="1">
    <citation type="journal article" date="2010" name="Nature">
        <title>The Ectocarpus genome and the independent evolution of multicellularity in brown algae.</title>
        <authorList>
            <person name="Cock J.M."/>
            <person name="Sterck L."/>
            <person name="Rouze P."/>
            <person name="Scornet D."/>
            <person name="Allen A.E."/>
            <person name="Amoutzias G."/>
            <person name="Anthouard V."/>
            <person name="Artiguenave F."/>
            <person name="Aury J.M."/>
            <person name="Badger J.H."/>
            <person name="Beszteri B."/>
            <person name="Billiau K."/>
            <person name="Bonnet E."/>
            <person name="Bothwell J.H."/>
            <person name="Bowler C."/>
            <person name="Boyen C."/>
            <person name="Brownlee C."/>
            <person name="Carrano C.J."/>
            <person name="Charrier B."/>
            <person name="Cho G.Y."/>
            <person name="Coelho S.M."/>
            <person name="Collen J."/>
            <person name="Corre E."/>
            <person name="Da Silva C."/>
            <person name="Delage L."/>
            <person name="Delaroque N."/>
            <person name="Dittami S.M."/>
            <person name="Doulbeau S."/>
            <person name="Elias M."/>
            <person name="Farnham G."/>
            <person name="Gachon C.M."/>
            <person name="Gschloessl B."/>
            <person name="Heesch S."/>
            <person name="Jabbari K."/>
            <person name="Jubin C."/>
            <person name="Kawai H."/>
            <person name="Kimura K."/>
            <person name="Kloareg B."/>
            <person name="Kupper F.C."/>
            <person name="Lang D."/>
            <person name="Le Bail A."/>
            <person name="Leblanc C."/>
            <person name="Lerouge P."/>
            <person name="Lohr M."/>
            <person name="Lopez P.J."/>
            <person name="Martens C."/>
            <person name="Maumus F."/>
            <person name="Michel G."/>
            <person name="Miranda-Saavedra D."/>
            <person name="Morales J."/>
            <person name="Moreau H."/>
            <person name="Motomura T."/>
            <person name="Nagasato C."/>
            <person name="Napoli C.A."/>
            <person name="Nelson D.R."/>
            <person name="Nyvall-Collen P."/>
            <person name="Peters A.F."/>
            <person name="Pommier C."/>
            <person name="Potin P."/>
            <person name="Poulain J."/>
            <person name="Quesneville H."/>
            <person name="Read B."/>
            <person name="Rensing S.A."/>
            <person name="Ritter A."/>
            <person name="Rousvoal S."/>
            <person name="Samanta M."/>
            <person name="Samson G."/>
            <person name="Schroeder D.C."/>
            <person name="Segurens B."/>
            <person name="Strittmatter M."/>
            <person name="Tonon T."/>
            <person name="Tregear J.W."/>
            <person name="Valentin K."/>
            <person name="von Dassow P."/>
            <person name="Yamagishi T."/>
            <person name="Van de Peer Y."/>
            <person name="Wincker P."/>
        </authorList>
    </citation>
    <scope>NUCLEOTIDE SEQUENCE [LARGE SCALE GENOMIC DNA]</scope>
    <source>
        <strain evidence="2">Ec32 / CCAP1310/4</strain>
    </source>
</reference>
<name>D7FNW6_ECTSI</name>
<dbReference type="EMBL" id="FN649760">
    <property type="protein sequence ID" value="CBJ34264.1"/>
    <property type="molecule type" value="Genomic_DNA"/>
</dbReference>
<organism evidence="1 2">
    <name type="scientific">Ectocarpus siliculosus</name>
    <name type="common">Brown alga</name>
    <name type="synonym">Conferva siliculosa</name>
    <dbReference type="NCBI Taxonomy" id="2880"/>
    <lineage>
        <taxon>Eukaryota</taxon>
        <taxon>Sar</taxon>
        <taxon>Stramenopiles</taxon>
        <taxon>Ochrophyta</taxon>
        <taxon>PX clade</taxon>
        <taxon>Phaeophyceae</taxon>
        <taxon>Ectocarpales</taxon>
        <taxon>Ectocarpaceae</taxon>
        <taxon>Ectocarpus</taxon>
    </lineage>
</organism>
<gene>
    <name evidence="1" type="ORF">Esi_1805_0001</name>
</gene>
<dbReference type="InParanoid" id="D7FNW6"/>